<dbReference type="EMBL" id="SPLM01000109">
    <property type="protein sequence ID" value="TMW59822.1"/>
    <property type="molecule type" value="Genomic_DNA"/>
</dbReference>
<dbReference type="AlphaFoldDB" id="A0A8K1FHJ6"/>
<gene>
    <name evidence="1" type="ORF">Poli38472_004891</name>
</gene>
<evidence type="ECO:0000313" key="2">
    <source>
        <dbReference type="Proteomes" id="UP000794436"/>
    </source>
</evidence>
<comment type="caution">
    <text evidence="1">The sequence shown here is derived from an EMBL/GenBank/DDBJ whole genome shotgun (WGS) entry which is preliminary data.</text>
</comment>
<reference evidence="1" key="1">
    <citation type="submission" date="2019-03" db="EMBL/GenBank/DDBJ databases">
        <title>Long read genome sequence of the mycoparasitic Pythium oligandrum ATCC 38472 isolated from sugarbeet rhizosphere.</title>
        <authorList>
            <person name="Gaulin E."/>
        </authorList>
    </citation>
    <scope>NUCLEOTIDE SEQUENCE</scope>
    <source>
        <strain evidence="1">ATCC 38472_TT</strain>
    </source>
</reference>
<organism evidence="1 2">
    <name type="scientific">Pythium oligandrum</name>
    <name type="common">Mycoparasitic fungus</name>
    <dbReference type="NCBI Taxonomy" id="41045"/>
    <lineage>
        <taxon>Eukaryota</taxon>
        <taxon>Sar</taxon>
        <taxon>Stramenopiles</taxon>
        <taxon>Oomycota</taxon>
        <taxon>Peronosporomycetes</taxon>
        <taxon>Pythiales</taxon>
        <taxon>Pythiaceae</taxon>
        <taxon>Pythium</taxon>
    </lineage>
</organism>
<sequence length="211" mass="23738">MYNQVDAVLSAHVSPHKQSRDTRLVFDSNVGLTMQIVESRVLPFSFKATADALWTVSVCHEYQTVCRETKKVDIHTATSDMMSKSFEGMLVVPQKSAEVHVKIALQRFNEPNRVILVHHILNDPKNIAGKPVCGAMMRHQSWTVLEQGPHDSTLMRVYHTATPDVYGPTSEVQSTLYTLTNFVLLVVQAHLDLDLRQLEDLLLCSDNALNI</sequence>
<protein>
    <submittedName>
        <fullName evidence="1">Uncharacterized protein</fullName>
    </submittedName>
</protein>
<evidence type="ECO:0000313" key="1">
    <source>
        <dbReference type="EMBL" id="TMW59822.1"/>
    </source>
</evidence>
<proteinExistence type="predicted"/>
<keyword evidence="2" id="KW-1185">Reference proteome</keyword>
<accession>A0A8K1FHJ6</accession>
<dbReference type="Proteomes" id="UP000794436">
    <property type="component" value="Unassembled WGS sequence"/>
</dbReference>
<name>A0A8K1FHJ6_PYTOL</name>